<proteinExistence type="predicted"/>
<evidence type="ECO:0000313" key="2">
    <source>
        <dbReference type="EMBL" id="GEY95338.1"/>
    </source>
</evidence>
<feature type="compositionally biased region" description="Acidic residues" evidence="1">
    <location>
        <begin position="14"/>
        <end position="26"/>
    </location>
</feature>
<gene>
    <name evidence="2" type="ORF">Tci_467312</name>
</gene>
<comment type="caution">
    <text evidence="2">The sequence shown here is derived from an EMBL/GenBank/DDBJ whole genome shotgun (WGS) entry which is preliminary data.</text>
</comment>
<sequence>MKKVLDKSPVVGKEDEEYEESDDEEIEALDEHEEINDGYDYVELETQANDQDHLVNDNDNDDLRYESEVYLDEEEEGDLVREHIGLKILSWKKQYFDVDLIVRKLVMNRLGQLLRNFIRKLRQTHILPNQNTLSKLNEVPAKYSAILKAKEWVNFVKYTTTEEYQVKSVAAKMARSKSVYQHKMRQGGYVHVKQKMKETEDKIKEETLKFDHGTDAMTVVLGEQLQSMSTQLIPSDVSPMDINPIDNSADEEGGTPLSVVGCENDASIQKSNGLATSEKKMETSETVNSVGSKKTTKSLRKEYSRQDSQS</sequence>
<dbReference type="AlphaFoldDB" id="A0A699HWE1"/>
<name>A0A699HWE1_TANCI</name>
<feature type="region of interest" description="Disordered" evidence="1">
    <location>
        <begin position="268"/>
        <end position="310"/>
    </location>
</feature>
<protein>
    <submittedName>
        <fullName evidence="2">Uncharacterized protein</fullName>
    </submittedName>
</protein>
<organism evidence="2">
    <name type="scientific">Tanacetum cinerariifolium</name>
    <name type="common">Dalmatian daisy</name>
    <name type="synonym">Chrysanthemum cinerariifolium</name>
    <dbReference type="NCBI Taxonomy" id="118510"/>
    <lineage>
        <taxon>Eukaryota</taxon>
        <taxon>Viridiplantae</taxon>
        <taxon>Streptophyta</taxon>
        <taxon>Embryophyta</taxon>
        <taxon>Tracheophyta</taxon>
        <taxon>Spermatophyta</taxon>
        <taxon>Magnoliopsida</taxon>
        <taxon>eudicotyledons</taxon>
        <taxon>Gunneridae</taxon>
        <taxon>Pentapetalae</taxon>
        <taxon>asterids</taxon>
        <taxon>campanulids</taxon>
        <taxon>Asterales</taxon>
        <taxon>Asteraceae</taxon>
        <taxon>Asteroideae</taxon>
        <taxon>Anthemideae</taxon>
        <taxon>Anthemidinae</taxon>
        <taxon>Tanacetum</taxon>
    </lineage>
</organism>
<feature type="compositionally biased region" description="Basic and acidic residues" evidence="1">
    <location>
        <begin position="299"/>
        <end position="310"/>
    </location>
</feature>
<feature type="compositionally biased region" description="Polar residues" evidence="1">
    <location>
        <begin position="284"/>
        <end position="293"/>
    </location>
</feature>
<evidence type="ECO:0000256" key="1">
    <source>
        <dbReference type="SAM" id="MobiDB-lite"/>
    </source>
</evidence>
<reference evidence="2" key="1">
    <citation type="journal article" date="2019" name="Sci. Rep.">
        <title>Draft genome of Tanacetum cinerariifolium, the natural source of mosquito coil.</title>
        <authorList>
            <person name="Yamashiro T."/>
            <person name="Shiraishi A."/>
            <person name="Satake H."/>
            <person name="Nakayama K."/>
        </authorList>
    </citation>
    <scope>NUCLEOTIDE SEQUENCE</scope>
</reference>
<dbReference type="EMBL" id="BKCJ010225862">
    <property type="protein sequence ID" value="GEY95338.1"/>
    <property type="molecule type" value="Genomic_DNA"/>
</dbReference>
<feature type="region of interest" description="Disordered" evidence="1">
    <location>
        <begin position="1"/>
        <end position="26"/>
    </location>
</feature>
<accession>A0A699HWE1</accession>
<feature type="region of interest" description="Disordered" evidence="1">
    <location>
        <begin position="234"/>
        <end position="256"/>
    </location>
</feature>